<dbReference type="Proteomes" id="UP000001075">
    <property type="component" value="Unassembled WGS sequence"/>
</dbReference>
<organism evidence="1 2">
    <name type="scientific">Cricetulus griseus</name>
    <name type="common">Chinese hamster</name>
    <name type="synonym">Cricetulus barabensis griseus</name>
    <dbReference type="NCBI Taxonomy" id="10029"/>
    <lineage>
        <taxon>Eukaryota</taxon>
        <taxon>Metazoa</taxon>
        <taxon>Chordata</taxon>
        <taxon>Craniata</taxon>
        <taxon>Vertebrata</taxon>
        <taxon>Euteleostomi</taxon>
        <taxon>Mammalia</taxon>
        <taxon>Eutheria</taxon>
        <taxon>Euarchontoglires</taxon>
        <taxon>Glires</taxon>
        <taxon>Rodentia</taxon>
        <taxon>Myomorpha</taxon>
        <taxon>Muroidea</taxon>
        <taxon>Cricetidae</taxon>
        <taxon>Cricetinae</taxon>
        <taxon>Cricetulus</taxon>
    </lineage>
</organism>
<dbReference type="EMBL" id="JH000180">
    <property type="protein sequence ID" value="EGV93788.1"/>
    <property type="molecule type" value="Genomic_DNA"/>
</dbReference>
<dbReference type="InParanoid" id="G3H6U0"/>
<accession>G3H6U0</accession>
<reference evidence="2" key="1">
    <citation type="journal article" date="2011" name="Nat. Biotechnol.">
        <title>The genomic sequence of the Chinese hamster ovary (CHO)-K1 cell line.</title>
        <authorList>
            <person name="Xu X."/>
            <person name="Nagarajan H."/>
            <person name="Lewis N.E."/>
            <person name="Pan S."/>
            <person name="Cai Z."/>
            <person name="Liu X."/>
            <person name="Chen W."/>
            <person name="Xie M."/>
            <person name="Wang W."/>
            <person name="Hammond S."/>
            <person name="Andersen M.R."/>
            <person name="Neff N."/>
            <person name="Passarelli B."/>
            <person name="Koh W."/>
            <person name="Fan H.C."/>
            <person name="Wang J."/>
            <person name="Gui Y."/>
            <person name="Lee K.H."/>
            <person name="Betenbaugh M.J."/>
            <person name="Quake S.R."/>
            <person name="Famili I."/>
            <person name="Palsson B.O."/>
            <person name="Wang J."/>
        </authorList>
    </citation>
    <scope>NUCLEOTIDE SEQUENCE [LARGE SCALE GENOMIC DNA]</scope>
    <source>
        <strain evidence="2">CHO K1 cell line</strain>
    </source>
</reference>
<evidence type="ECO:0000313" key="2">
    <source>
        <dbReference type="Proteomes" id="UP000001075"/>
    </source>
</evidence>
<dbReference type="AlphaFoldDB" id="G3H6U0"/>
<gene>
    <name evidence="1" type="ORF">I79_006059</name>
</gene>
<protein>
    <submittedName>
        <fullName evidence="1">Uncharacterized protein</fullName>
    </submittedName>
</protein>
<sequence length="61" mass="6712">MVPGPVITAHVLWCSSSGEPSYLAQKFMWWGPLAFIEILYREATGFEGQPESHAAAFSLVV</sequence>
<name>G3H6U0_CRIGR</name>
<proteinExistence type="predicted"/>
<evidence type="ECO:0000313" key="1">
    <source>
        <dbReference type="EMBL" id="EGV93788.1"/>
    </source>
</evidence>